<feature type="active site" evidence="10 11">
    <location>
        <position position="182"/>
    </location>
</feature>
<dbReference type="CDD" id="cd01748">
    <property type="entry name" value="GATase1_IGP_Synthase"/>
    <property type="match status" value="1"/>
</dbReference>
<keyword evidence="7 10" id="KW-0456">Lyase</keyword>
<comment type="subunit">
    <text evidence="2 10">Heterodimer of HisH and HisF.</text>
</comment>
<dbReference type="EC" id="3.5.1.2" evidence="10"/>
<sequence length="198" mass="20939">MIAVVDYATGNLRSVADALRRAGAEFTLTADPVLLRGADKVILPGVGEASSAMSQLRERGLDTVIPSLTQPVLGICIGMQLMCLSSEEGDARCMGIFPTQVLRLPATAADGARLKVPHVGWDTITSLRSPLFDETAGETYVYYVHSFAAEPCAATIATTDYGRPFSAALGSGNFFGTQFHPEKSGAAGARILLNFLNL</sequence>
<dbReference type="GO" id="GO:0000105">
    <property type="term" value="P:L-histidine biosynthetic process"/>
    <property type="evidence" value="ECO:0007669"/>
    <property type="project" value="UniProtKB-UniRule"/>
</dbReference>
<evidence type="ECO:0000259" key="12">
    <source>
        <dbReference type="Pfam" id="PF00117"/>
    </source>
</evidence>
<feature type="active site" description="Nucleophile" evidence="10 11">
    <location>
        <position position="76"/>
    </location>
</feature>
<keyword evidence="3 10" id="KW-0028">Amino-acid biosynthesis</keyword>
<dbReference type="GO" id="GO:0004359">
    <property type="term" value="F:glutaminase activity"/>
    <property type="evidence" value="ECO:0007669"/>
    <property type="project" value="UniProtKB-EC"/>
</dbReference>
<evidence type="ECO:0000256" key="10">
    <source>
        <dbReference type="HAMAP-Rule" id="MF_00278"/>
    </source>
</evidence>
<dbReference type="HAMAP" id="MF_00278">
    <property type="entry name" value="HisH"/>
    <property type="match status" value="1"/>
</dbReference>
<comment type="pathway">
    <text evidence="1 10">Amino-acid biosynthesis; L-histidine biosynthesis; L-histidine from 5-phospho-alpha-D-ribose 1-diphosphate: step 5/9.</text>
</comment>
<reference evidence="13 14" key="1">
    <citation type="journal article" date="2019" name="Nat. Med.">
        <title>A library of human gut bacterial isolates paired with longitudinal multiomics data enables mechanistic microbiome research.</title>
        <authorList>
            <person name="Poyet M."/>
            <person name="Groussin M."/>
            <person name="Gibbons S.M."/>
            <person name="Avila-Pacheco J."/>
            <person name="Jiang X."/>
            <person name="Kearney S.M."/>
            <person name="Perrotta A.R."/>
            <person name="Berdy B."/>
            <person name="Zhao S."/>
            <person name="Lieberman T.D."/>
            <person name="Swanson P.K."/>
            <person name="Smith M."/>
            <person name="Roesemann S."/>
            <person name="Alexander J.E."/>
            <person name="Rich S.A."/>
            <person name="Livny J."/>
            <person name="Vlamakis H."/>
            <person name="Clish C."/>
            <person name="Bullock K."/>
            <person name="Deik A."/>
            <person name="Scott J."/>
            <person name="Pierce K.A."/>
            <person name="Xavier R.J."/>
            <person name="Alm E.J."/>
        </authorList>
    </citation>
    <scope>NUCLEOTIDE SEQUENCE [LARGE SCALE GENOMIC DNA]</scope>
    <source>
        <strain evidence="13 14">BIOML-A2</strain>
    </source>
</reference>
<dbReference type="AlphaFoldDB" id="A0A5B3FWY9"/>
<dbReference type="EMBL" id="VVXK01000030">
    <property type="protein sequence ID" value="KAA2365818.1"/>
    <property type="molecule type" value="Genomic_DNA"/>
</dbReference>
<proteinExistence type="inferred from homology"/>
<dbReference type="InterPro" id="IPR017926">
    <property type="entry name" value="GATASE"/>
</dbReference>
<dbReference type="InterPro" id="IPR010139">
    <property type="entry name" value="Imidazole-glycPsynth_HisH"/>
</dbReference>
<dbReference type="Pfam" id="PF00117">
    <property type="entry name" value="GATase"/>
    <property type="match status" value="1"/>
</dbReference>
<comment type="function">
    <text evidence="10">IGPS catalyzes the conversion of PRFAR and glutamine to IGP, AICAR and glutamate. The HisH subunit catalyzes the hydrolysis of glutamine to glutamate and ammonia as part of the synthesis of IGP and AICAR. The resulting ammonia molecule is channeled to the active site of HisF.</text>
</comment>
<dbReference type="GO" id="GO:0016829">
    <property type="term" value="F:lyase activity"/>
    <property type="evidence" value="ECO:0007669"/>
    <property type="project" value="UniProtKB-KW"/>
</dbReference>
<comment type="catalytic activity">
    <reaction evidence="8 10">
        <text>5-[(5-phospho-1-deoxy-D-ribulos-1-ylimino)methylamino]-1-(5-phospho-beta-D-ribosyl)imidazole-4-carboxamide + L-glutamine = D-erythro-1-(imidazol-4-yl)glycerol 3-phosphate + 5-amino-1-(5-phospho-beta-D-ribosyl)imidazole-4-carboxamide + L-glutamate + H(+)</text>
        <dbReference type="Rhea" id="RHEA:24793"/>
        <dbReference type="ChEBI" id="CHEBI:15378"/>
        <dbReference type="ChEBI" id="CHEBI:29985"/>
        <dbReference type="ChEBI" id="CHEBI:58278"/>
        <dbReference type="ChEBI" id="CHEBI:58359"/>
        <dbReference type="ChEBI" id="CHEBI:58475"/>
        <dbReference type="ChEBI" id="CHEBI:58525"/>
        <dbReference type="EC" id="4.3.2.10"/>
    </reaction>
</comment>
<dbReference type="InterPro" id="IPR029062">
    <property type="entry name" value="Class_I_gatase-like"/>
</dbReference>
<dbReference type="GO" id="GO:0000107">
    <property type="term" value="F:imidazoleglycerol-phosphate synthase activity"/>
    <property type="evidence" value="ECO:0007669"/>
    <property type="project" value="UniProtKB-UniRule"/>
</dbReference>
<keyword evidence="10" id="KW-0963">Cytoplasm</keyword>
<evidence type="ECO:0000256" key="3">
    <source>
        <dbReference type="ARBA" id="ARBA00022605"/>
    </source>
</evidence>
<evidence type="ECO:0000313" key="14">
    <source>
        <dbReference type="Proteomes" id="UP000323567"/>
    </source>
</evidence>
<dbReference type="Gene3D" id="3.40.50.880">
    <property type="match status" value="1"/>
</dbReference>
<feature type="domain" description="Glutamine amidotransferase" evidence="12">
    <location>
        <begin position="4"/>
        <end position="195"/>
    </location>
</feature>
<dbReference type="NCBIfam" id="TIGR01855">
    <property type="entry name" value="IMP_synth_hisH"/>
    <property type="match status" value="1"/>
</dbReference>
<dbReference type="SUPFAM" id="SSF52317">
    <property type="entry name" value="Class I glutamine amidotransferase-like"/>
    <property type="match status" value="1"/>
</dbReference>
<dbReference type="PROSITE" id="PS51274">
    <property type="entry name" value="GATASE_COBBQ"/>
    <property type="match status" value="1"/>
</dbReference>
<keyword evidence="4 10" id="KW-0378">Hydrolase</keyword>
<evidence type="ECO:0000256" key="11">
    <source>
        <dbReference type="PIRSR" id="PIRSR000495-1"/>
    </source>
</evidence>
<protein>
    <recommendedName>
        <fullName evidence="10">Imidazole glycerol phosphate synthase subunit HisH</fullName>
        <ecNumber evidence="10">4.3.2.10</ecNumber>
    </recommendedName>
    <alternativeName>
        <fullName evidence="10">IGP synthase glutaminase subunit</fullName>
        <ecNumber evidence="10">3.5.1.2</ecNumber>
    </alternativeName>
    <alternativeName>
        <fullName evidence="10">IGP synthase subunit HisH</fullName>
    </alternativeName>
    <alternativeName>
        <fullName evidence="10">ImGP synthase subunit HisH</fullName>
        <shortName evidence="10">IGPS subunit HisH</shortName>
    </alternativeName>
</protein>
<evidence type="ECO:0000256" key="8">
    <source>
        <dbReference type="ARBA" id="ARBA00047838"/>
    </source>
</evidence>
<dbReference type="PANTHER" id="PTHR42701">
    <property type="entry name" value="IMIDAZOLE GLYCEROL PHOSPHATE SYNTHASE SUBUNIT HISH"/>
    <property type="match status" value="1"/>
</dbReference>
<organism evidence="13 14">
    <name type="scientific">Alistipes shahii</name>
    <dbReference type="NCBI Taxonomy" id="328814"/>
    <lineage>
        <taxon>Bacteria</taxon>
        <taxon>Pseudomonadati</taxon>
        <taxon>Bacteroidota</taxon>
        <taxon>Bacteroidia</taxon>
        <taxon>Bacteroidales</taxon>
        <taxon>Rikenellaceae</taxon>
        <taxon>Alistipes</taxon>
    </lineage>
</organism>
<dbReference type="GO" id="GO:0005737">
    <property type="term" value="C:cytoplasm"/>
    <property type="evidence" value="ECO:0007669"/>
    <property type="project" value="UniProtKB-SubCell"/>
</dbReference>
<evidence type="ECO:0000256" key="4">
    <source>
        <dbReference type="ARBA" id="ARBA00022801"/>
    </source>
</evidence>
<evidence type="ECO:0000256" key="6">
    <source>
        <dbReference type="ARBA" id="ARBA00023102"/>
    </source>
</evidence>
<dbReference type="PIRSF" id="PIRSF000495">
    <property type="entry name" value="Amidotransf_hisH"/>
    <property type="match status" value="1"/>
</dbReference>
<dbReference type="Proteomes" id="UP000323567">
    <property type="component" value="Unassembled WGS sequence"/>
</dbReference>
<evidence type="ECO:0000313" key="13">
    <source>
        <dbReference type="EMBL" id="KAA2365818.1"/>
    </source>
</evidence>
<dbReference type="RefSeq" id="WP_149887855.1">
    <property type="nucleotide sequence ID" value="NZ_DBFJHD010000243.1"/>
</dbReference>
<evidence type="ECO:0000256" key="7">
    <source>
        <dbReference type="ARBA" id="ARBA00023239"/>
    </source>
</evidence>
<comment type="caution">
    <text evidence="13">The sequence shown here is derived from an EMBL/GenBank/DDBJ whole genome shotgun (WGS) entry which is preliminary data.</text>
</comment>
<name>A0A5B3FWY9_9BACT</name>
<evidence type="ECO:0000256" key="5">
    <source>
        <dbReference type="ARBA" id="ARBA00022962"/>
    </source>
</evidence>
<dbReference type="UniPathway" id="UPA00031">
    <property type="reaction ID" value="UER00010"/>
</dbReference>
<feature type="active site" evidence="10 11">
    <location>
        <position position="180"/>
    </location>
</feature>
<comment type="subcellular location">
    <subcellularLocation>
        <location evidence="10">Cytoplasm</location>
    </subcellularLocation>
</comment>
<evidence type="ECO:0000256" key="1">
    <source>
        <dbReference type="ARBA" id="ARBA00005091"/>
    </source>
</evidence>
<dbReference type="EC" id="4.3.2.10" evidence="10"/>
<keyword evidence="5 10" id="KW-0315">Glutamine amidotransferase</keyword>
<accession>A0A5B3FWY9</accession>
<dbReference type="PANTHER" id="PTHR42701:SF1">
    <property type="entry name" value="IMIDAZOLE GLYCEROL PHOSPHATE SYNTHASE SUBUNIT HISH"/>
    <property type="match status" value="1"/>
</dbReference>
<gene>
    <name evidence="10 13" type="primary">hisH</name>
    <name evidence="13" type="ORF">F2Y13_14305</name>
</gene>
<keyword evidence="6 10" id="KW-0368">Histidine biosynthesis</keyword>
<comment type="catalytic activity">
    <reaction evidence="9 10">
        <text>L-glutamine + H2O = L-glutamate + NH4(+)</text>
        <dbReference type="Rhea" id="RHEA:15889"/>
        <dbReference type="ChEBI" id="CHEBI:15377"/>
        <dbReference type="ChEBI" id="CHEBI:28938"/>
        <dbReference type="ChEBI" id="CHEBI:29985"/>
        <dbReference type="ChEBI" id="CHEBI:58359"/>
        <dbReference type="EC" id="3.5.1.2"/>
    </reaction>
</comment>
<evidence type="ECO:0000256" key="9">
    <source>
        <dbReference type="ARBA" id="ARBA00049534"/>
    </source>
</evidence>
<evidence type="ECO:0000256" key="2">
    <source>
        <dbReference type="ARBA" id="ARBA00011152"/>
    </source>
</evidence>
<dbReference type="PROSITE" id="PS51273">
    <property type="entry name" value="GATASE_TYPE_1"/>
    <property type="match status" value="1"/>
</dbReference>